<accession>A0ABY1L2T4</accession>
<feature type="signal peptide" evidence="1">
    <location>
        <begin position="1"/>
        <end position="18"/>
    </location>
</feature>
<gene>
    <name evidence="2" type="ORF">SAMN05421766_1168</name>
</gene>
<keyword evidence="1" id="KW-0732">Signal</keyword>
<protein>
    <submittedName>
        <fullName evidence="2">Uncharacterized protein</fullName>
    </submittedName>
</protein>
<dbReference type="Proteomes" id="UP000185728">
    <property type="component" value="Unassembled WGS sequence"/>
</dbReference>
<comment type="caution">
    <text evidence="2">The sequence shown here is derived from an EMBL/GenBank/DDBJ whole genome shotgun (WGS) entry which is preliminary data.</text>
</comment>
<evidence type="ECO:0000256" key="1">
    <source>
        <dbReference type="SAM" id="SignalP"/>
    </source>
</evidence>
<organism evidence="2 3">
    <name type="scientific">Zobellia uliginosa</name>
    <dbReference type="NCBI Taxonomy" id="143224"/>
    <lineage>
        <taxon>Bacteria</taxon>
        <taxon>Pseudomonadati</taxon>
        <taxon>Bacteroidota</taxon>
        <taxon>Flavobacteriia</taxon>
        <taxon>Flavobacteriales</taxon>
        <taxon>Flavobacteriaceae</taxon>
        <taxon>Zobellia</taxon>
    </lineage>
</organism>
<name>A0ABY1L2T4_9FLAO</name>
<feature type="chain" id="PRO_5047192847" evidence="1">
    <location>
        <begin position="19"/>
        <end position="168"/>
    </location>
</feature>
<reference evidence="2 3" key="1">
    <citation type="submission" date="2017-01" db="EMBL/GenBank/DDBJ databases">
        <authorList>
            <person name="Varghese N."/>
            <person name="Submissions S."/>
        </authorList>
    </citation>
    <scope>NUCLEOTIDE SEQUENCE [LARGE SCALE GENOMIC DNA]</scope>
    <source>
        <strain evidence="2 3">DSM 2061</strain>
    </source>
</reference>
<keyword evidence="3" id="KW-1185">Reference proteome</keyword>
<sequence>MRKVLILAFLITVTKTMAQLPLPPSYVDIGHKVALEIEASAANWVDKSKKETSKSWGTTIIGSGAEKAGLTSLGKPVRYVHFINYANMCDSYSNGRQKKFCEERVKYLKHSHDVVFELLSVRPRHKMRKGVRDLIWEKYASISIMIIKELEIIKRESEKEDGERDINY</sequence>
<dbReference type="RefSeq" id="WP_139327764.1">
    <property type="nucleotide sequence ID" value="NZ_FTOB01000016.1"/>
</dbReference>
<evidence type="ECO:0000313" key="3">
    <source>
        <dbReference type="Proteomes" id="UP000185728"/>
    </source>
</evidence>
<proteinExistence type="predicted"/>
<dbReference type="EMBL" id="FTOB01000016">
    <property type="protein sequence ID" value="SIT15685.1"/>
    <property type="molecule type" value="Genomic_DNA"/>
</dbReference>
<evidence type="ECO:0000313" key="2">
    <source>
        <dbReference type="EMBL" id="SIT15685.1"/>
    </source>
</evidence>